<dbReference type="Proteomes" id="UP000256774">
    <property type="component" value="Unassembled WGS sequence"/>
</dbReference>
<dbReference type="Pfam" id="PF13410">
    <property type="entry name" value="GST_C_2"/>
    <property type="match status" value="1"/>
</dbReference>
<dbReference type="InterPro" id="IPR036249">
    <property type="entry name" value="Thioredoxin-like_sf"/>
</dbReference>
<dbReference type="Pfam" id="PF13417">
    <property type="entry name" value="GST_N_3"/>
    <property type="match status" value="1"/>
</dbReference>
<evidence type="ECO:0000313" key="4">
    <source>
        <dbReference type="Proteomes" id="UP000256774"/>
    </source>
</evidence>
<gene>
    <name evidence="3" type="ORF">DFR26_0405</name>
</gene>
<dbReference type="InterPro" id="IPR036282">
    <property type="entry name" value="Glutathione-S-Trfase_C_sf"/>
</dbReference>
<comment type="caution">
    <text evidence="3">The sequence shown here is derived from an EMBL/GenBank/DDBJ whole genome shotgun (WGS) entry which is preliminary data.</text>
</comment>
<organism evidence="3 4">
    <name type="scientific">Paraperlucidibaca baekdonensis</name>
    <dbReference type="NCBI Taxonomy" id="748120"/>
    <lineage>
        <taxon>Bacteria</taxon>
        <taxon>Pseudomonadati</taxon>
        <taxon>Pseudomonadota</taxon>
        <taxon>Gammaproteobacteria</taxon>
        <taxon>Moraxellales</taxon>
        <taxon>Moraxellaceae</taxon>
        <taxon>Paraperlucidibaca</taxon>
    </lineage>
</organism>
<dbReference type="InterPro" id="IPR010987">
    <property type="entry name" value="Glutathione-S-Trfase_C-like"/>
</dbReference>
<evidence type="ECO:0000259" key="2">
    <source>
        <dbReference type="PROSITE" id="PS50405"/>
    </source>
</evidence>
<evidence type="ECO:0000259" key="1">
    <source>
        <dbReference type="PROSITE" id="PS50404"/>
    </source>
</evidence>
<sequence>MSSFILHHYFLSPFSQKVRSMLGYAGLEWQSVRIESAPPRPALEQLTGGYRKVPVAQIGADIFCDTALISTEIARLSGKSDISLLRAGDDELAYARHTDVKMFFACLFAAGSWALAKTVWREMTLKAIVKFFADRIQIGRTSSVRSAPPSAAKAVVRKHLVANEARLQTQDFLFGDAPHHADFSTYHSLWFMRDMGQSPLLAEFPKVNAWMDRMKAFGDGVYAEISADAALQAAKNAEPRAIAAEHQRDERIGQRVRISPADYAKDPTEGVLVGVSDERFIIARESSALGMVHVHLPQAGYRIDVC</sequence>
<dbReference type="RefSeq" id="WP_116207260.1">
    <property type="nucleotide sequence ID" value="NZ_QUNR01000001.1"/>
</dbReference>
<keyword evidence="3" id="KW-0808">Transferase</keyword>
<dbReference type="PROSITE" id="PS50405">
    <property type="entry name" value="GST_CTER"/>
    <property type="match status" value="1"/>
</dbReference>
<accession>A0A3E0H920</accession>
<proteinExistence type="predicted"/>
<protein>
    <submittedName>
        <fullName evidence="3">Glutathione S-transferase</fullName>
    </submittedName>
</protein>
<feature type="domain" description="GST N-terminal" evidence="1">
    <location>
        <begin position="2"/>
        <end position="81"/>
    </location>
</feature>
<dbReference type="CDD" id="cd00570">
    <property type="entry name" value="GST_N_family"/>
    <property type="match status" value="1"/>
</dbReference>
<evidence type="ECO:0000313" key="3">
    <source>
        <dbReference type="EMBL" id="REH40206.1"/>
    </source>
</evidence>
<dbReference type="EMBL" id="QUNR01000001">
    <property type="protein sequence ID" value="REH40206.1"/>
    <property type="molecule type" value="Genomic_DNA"/>
</dbReference>
<keyword evidence="4" id="KW-1185">Reference proteome</keyword>
<dbReference type="AlphaFoldDB" id="A0A3E0H920"/>
<dbReference type="Gene3D" id="3.40.30.110">
    <property type="match status" value="2"/>
</dbReference>
<dbReference type="SUPFAM" id="SSF47616">
    <property type="entry name" value="GST C-terminal domain-like"/>
    <property type="match status" value="1"/>
</dbReference>
<feature type="domain" description="GST C-terminal" evidence="2">
    <location>
        <begin position="118"/>
        <end position="243"/>
    </location>
</feature>
<dbReference type="PROSITE" id="PS50404">
    <property type="entry name" value="GST_NTER"/>
    <property type="match status" value="1"/>
</dbReference>
<dbReference type="OrthoDB" id="9782992at2"/>
<reference evidence="3 4" key="1">
    <citation type="submission" date="2018-08" db="EMBL/GenBank/DDBJ databases">
        <title>Genomic Encyclopedia of Type Strains, Phase IV (KMG-IV): sequencing the most valuable type-strain genomes for metagenomic binning, comparative biology and taxonomic classification.</title>
        <authorList>
            <person name="Goeker M."/>
        </authorList>
    </citation>
    <scope>NUCLEOTIDE SEQUENCE [LARGE SCALE GENOMIC DNA]</scope>
    <source>
        <strain evidence="3 4">DSM 26022</strain>
    </source>
</reference>
<name>A0A3E0H920_9GAMM</name>
<dbReference type="InterPro" id="IPR004045">
    <property type="entry name" value="Glutathione_S-Trfase_N"/>
</dbReference>
<dbReference type="SUPFAM" id="SSF52833">
    <property type="entry name" value="Thioredoxin-like"/>
    <property type="match status" value="1"/>
</dbReference>
<dbReference type="GO" id="GO:0016740">
    <property type="term" value="F:transferase activity"/>
    <property type="evidence" value="ECO:0007669"/>
    <property type="project" value="UniProtKB-KW"/>
</dbReference>